<evidence type="ECO:0000259" key="7">
    <source>
        <dbReference type="SMART" id="SM00225"/>
    </source>
</evidence>
<feature type="domain" description="BTB" evidence="7">
    <location>
        <begin position="23"/>
        <end position="121"/>
    </location>
</feature>
<dbReference type="GO" id="GO:0051260">
    <property type="term" value="P:protein homooligomerization"/>
    <property type="evidence" value="ECO:0007669"/>
    <property type="project" value="InterPro"/>
</dbReference>
<dbReference type="PANTHER" id="PTHR14499:SF145">
    <property type="entry name" value="POTASSIUM CHANNEL REGULATORY PROTEIN-LIKE"/>
    <property type="match status" value="1"/>
</dbReference>
<reference evidence="9" key="1">
    <citation type="submission" date="2025-08" db="UniProtKB">
        <authorList>
            <consortium name="RefSeq"/>
        </authorList>
    </citation>
    <scope>IDENTIFICATION</scope>
    <source>
        <tissue evidence="9">Gonad</tissue>
    </source>
</reference>
<dbReference type="PANTHER" id="PTHR14499">
    <property type="entry name" value="POTASSIUM CHANNEL TETRAMERIZATION DOMAIN-CONTAINING"/>
    <property type="match status" value="1"/>
</dbReference>
<evidence type="ECO:0000256" key="1">
    <source>
        <dbReference type="ARBA" id="ARBA00004236"/>
    </source>
</evidence>
<dbReference type="InterPro" id="IPR000210">
    <property type="entry name" value="BTB/POZ_dom"/>
</dbReference>
<dbReference type="InterPro" id="IPR057890">
    <property type="entry name" value="KCTD7/14_C"/>
</dbReference>
<dbReference type="SMART" id="SM00225">
    <property type="entry name" value="BTB"/>
    <property type="match status" value="2"/>
</dbReference>
<dbReference type="Gene3D" id="3.30.710.10">
    <property type="entry name" value="Potassium Channel Kv1.1, Chain A"/>
    <property type="match status" value="2"/>
</dbReference>
<keyword evidence="8" id="KW-1185">Reference proteome</keyword>
<dbReference type="CDD" id="cd18366">
    <property type="entry name" value="BTB_POZ_KCTD7"/>
    <property type="match status" value="1"/>
</dbReference>
<dbReference type="SUPFAM" id="SSF54695">
    <property type="entry name" value="POZ domain"/>
    <property type="match status" value="2"/>
</dbReference>
<gene>
    <name evidence="9" type="primary">LOC109487204</name>
</gene>
<name>A0A6P5A073_BRABE</name>
<sequence length="461" mass="53202">MFRRPHVTSLLSGIMAAEPEFPAVVELNIGGHHYTTSLATLRKYEDSMLAAMFSGRHHLVKDKDGRYFIDRNGQNFAYVLDFIRHGDLPPASLAKQVYKEAQFYGIEKLKNCLEGMQPIIGEQFRQKFIDYIPNYRDNVASMITLAVGRADEVLARFRYGMIRICISTQKQDRIPFTRCKVEKKADFNFDVSEQEWSAEELIQCIARDVEEKGYEIDYTLQECICGWCIPGKNLYDFPPVIELNVGGAHHTTSLRTLRKYEDSMLAAMFSGRHHLTKDKEGRYFVDRNGTYFGYILDFLRSEDLPPADLSPEIYKEARYFGLDALCNLLRDVPPLFGEHTGRQEFIARLPEYQENVEKLVQTARESAVAARESKAVVCVYKADSNLDADNLHTCRYQWCASFGPWNATPGINDLLDSITVDLKDRRYNVEYARKGECGIQLGELSWQSCPKQFYEFTFKWW</sequence>
<dbReference type="InterPro" id="IPR057891">
    <property type="entry name" value="BTB_KCTD7"/>
</dbReference>
<dbReference type="FunFam" id="3.30.710.10:FF:000046">
    <property type="entry name" value="BTB/POZ domain-containing protein KCTD7 isoform X1"/>
    <property type="match status" value="2"/>
</dbReference>
<dbReference type="AlphaFoldDB" id="A0A6P5A073"/>
<dbReference type="Pfam" id="PF02214">
    <property type="entry name" value="BTB_2"/>
    <property type="match status" value="2"/>
</dbReference>
<evidence type="ECO:0000313" key="8">
    <source>
        <dbReference type="Proteomes" id="UP000515135"/>
    </source>
</evidence>
<evidence type="ECO:0000256" key="6">
    <source>
        <dbReference type="ARBA" id="ARBA00040260"/>
    </source>
</evidence>
<dbReference type="RefSeq" id="XP_019646745.1">
    <property type="nucleotide sequence ID" value="XM_019791186.1"/>
</dbReference>
<organism evidence="8 9">
    <name type="scientific">Branchiostoma belcheri</name>
    <name type="common">Amphioxus</name>
    <dbReference type="NCBI Taxonomy" id="7741"/>
    <lineage>
        <taxon>Eukaryota</taxon>
        <taxon>Metazoa</taxon>
        <taxon>Chordata</taxon>
        <taxon>Cephalochordata</taxon>
        <taxon>Leptocardii</taxon>
        <taxon>Amphioxiformes</taxon>
        <taxon>Branchiostomatidae</taxon>
        <taxon>Branchiostoma</taxon>
    </lineage>
</organism>
<accession>A0A6P5A073</accession>
<evidence type="ECO:0000313" key="9">
    <source>
        <dbReference type="RefSeq" id="XP_019646745.1"/>
    </source>
</evidence>
<evidence type="ECO:0000256" key="2">
    <source>
        <dbReference type="ARBA" id="ARBA00004514"/>
    </source>
</evidence>
<dbReference type="InterPro" id="IPR011333">
    <property type="entry name" value="SKP1/BTB/POZ_sf"/>
</dbReference>
<keyword evidence="4" id="KW-0963">Cytoplasm</keyword>
<dbReference type="OrthoDB" id="2414723at2759"/>
<protein>
    <recommendedName>
        <fullName evidence="6">BTB/POZ domain-containing protein KCTD7</fullName>
    </recommendedName>
</protein>
<dbReference type="GeneID" id="109487204"/>
<dbReference type="KEGG" id="bbel:109487204"/>
<dbReference type="Pfam" id="PF25611">
    <property type="entry name" value="KCTD_C"/>
    <property type="match status" value="2"/>
</dbReference>
<evidence type="ECO:0000256" key="4">
    <source>
        <dbReference type="ARBA" id="ARBA00022490"/>
    </source>
</evidence>
<proteinExistence type="predicted"/>
<dbReference type="InterPro" id="IPR003131">
    <property type="entry name" value="T1-type_BTB"/>
</dbReference>
<evidence type="ECO:0000256" key="5">
    <source>
        <dbReference type="ARBA" id="ARBA00023136"/>
    </source>
</evidence>
<keyword evidence="3" id="KW-1003">Cell membrane</keyword>
<evidence type="ECO:0000256" key="3">
    <source>
        <dbReference type="ARBA" id="ARBA00022475"/>
    </source>
</evidence>
<keyword evidence="5" id="KW-0472">Membrane</keyword>
<dbReference type="Proteomes" id="UP000515135">
    <property type="component" value="Unplaced"/>
</dbReference>
<comment type="subcellular location">
    <subcellularLocation>
        <location evidence="1">Cell membrane</location>
    </subcellularLocation>
    <subcellularLocation>
        <location evidence="2">Cytoplasm</location>
        <location evidence="2">Cytosol</location>
    </subcellularLocation>
</comment>
<feature type="domain" description="BTB" evidence="7">
    <location>
        <begin position="239"/>
        <end position="337"/>
    </location>
</feature>